<sequence length="146" mass="16427">MQDADETCSPDHGFCIAERLRMLSRVITSVYNEAFAAEGITFVQARLLMQIAAQPGIRQVTLSKRLQIEKSALSRDVQLLQRKSWLADSIRTGLVLTDSGARVAGRCQVIWRALHERVEQQLGAETVQSLDQISRQIFNLKSTHSF</sequence>
<dbReference type="SMART" id="SM00347">
    <property type="entry name" value="HTH_MARR"/>
    <property type="match status" value="1"/>
</dbReference>
<dbReference type="InterPro" id="IPR000835">
    <property type="entry name" value="HTH_MarR-typ"/>
</dbReference>
<reference evidence="3" key="1">
    <citation type="journal article" date="2019" name="Int. J. Syst. Evol. Microbiol.">
        <title>The Global Catalogue of Microorganisms (GCM) 10K type strain sequencing project: providing services to taxonomists for standard genome sequencing and annotation.</title>
        <authorList>
            <consortium name="The Broad Institute Genomics Platform"/>
            <consortium name="The Broad Institute Genome Sequencing Center for Infectious Disease"/>
            <person name="Wu L."/>
            <person name="Ma J."/>
        </authorList>
    </citation>
    <scope>NUCLEOTIDE SEQUENCE [LARGE SCALE GENOMIC DNA]</scope>
    <source>
        <strain evidence="3">CCUG 55608</strain>
    </source>
</reference>
<protein>
    <submittedName>
        <fullName evidence="2">MarR family winged helix-turn-helix transcriptional regulator</fullName>
    </submittedName>
</protein>
<dbReference type="RefSeq" id="WP_265988977.1">
    <property type="nucleotide sequence ID" value="NZ_CP110973.1"/>
</dbReference>
<gene>
    <name evidence="2" type="ORF">ACFQ4C_24055</name>
</gene>
<accession>A0ABW3QEF4</accession>
<dbReference type="Proteomes" id="UP001597116">
    <property type="component" value="Unassembled WGS sequence"/>
</dbReference>
<proteinExistence type="predicted"/>
<dbReference type="InterPro" id="IPR036388">
    <property type="entry name" value="WH-like_DNA-bd_sf"/>
</dbReference>
<evidence type="ECO:0000313" key="2">
    <source>
        <dbReference type="EMBL" id="MFD1144221.1"/>
    </source>
</evidence>
<dbReference type="Gene3D" id="1.10.10.10">
    <property type="entry name" value="Winged helix-like DNA-binding domain superfamily/Winged helix DNA-binding domain"/>
    <property type="match status" value="1"/>
</dbReference>
<dbReference type="InterPro" id="IPR036390">
    <property type="entry name" value="WH_DNA-bd_sf"/>
</dbReference>
<comment type="caution">
    <text evidence="2">The sequence shown here is derived from an EMBL/GenBank/DDBJ whole genome shotgun (WGS) entry which is preliminary data.</text>
</comment>
<organism evidence="2 3">
    <name type="scientific">Larkinella insperata</name>
    <dbReference type="NCBI Taxonomy" id="332158"/>
    <lineage>
        <taxon>Bacteria</taxon>
        <taxon>Pseudomonadati</taxon>
        <taxon>Bacteroidota</taxon>
        <taxon>Cytophagia</taxon>
        <taxon>Cytophagales</taxon>
        <taxon>Spirosomataceae</taxon>
        <taxon>Larkinella</taxon>
    </lineage>
</organism>
<dbReference type="SUPFAM" id="SSF46785">
    <property type="entry name" value="Winged helix' DNA-binding domain"/>
    <property type="match status" value="1"/>
</dbReference>
<evidence type="ECO:0000259" key="1">
    <source>
        <dbReference type="SMART" id="SM00347"/>
    </source>
</evidence>
<dbReference type="EMBL" id="JBHTLP010000021">
    <property type="protein sequence ID" value="MFD1144221.1"/>
    <property type="molecule type" value="Genomic_DNA"/>
</dbReference>
<feature type="domain" description="HTH marR-type" evidence="1">
    <location>
        <begin position="33"/>
        <end position="127"/>
    </location>
</feature>
<evidence type="ECO:0000313" key="3">
    <source>
        <dbReference type="Proteomes" id="UP001597116"/>
    </source>
</evidence>
<name>A0ABW3QEF4_9BACT</name>
<keyword evidence="3" id="KW-1185">Reference proteome</keyword>
<dbReference type="Pfam" id="PF12802">
    <property type="entry name" value="MarR_2"/>
    <property type="match status" value="1"/>
</dbReference>